<comment type="subunit">
    <text evidence="4 5">Homooligomer. Interacts with the replication-associated protein (REP). Interacts with host proliferating cell nuclear antigen (PCNA). Interacts with host retinoblastoma-related protein 1 (RBR1), and may thereby deregulate the host cell cycle. Oligomerization and interaction with PCNA are necessary for optimal replication enhancement.</text>
</comment>
<name>E7BMA7_9GEMI</name>
<evidence type="ECO:0000313" key="6">
    <source>
        <dbReference type="EMBL" id="ADG37311.1"/>
    </source>
</evidence>
<dbReference type="Pfam" id="PF01407">
    <property type="entry name" value="Gemini_AL3"/>
    <property type="match status" value="1"/>
</dbReference>
<dbReference type="Proteomes" id="UP000232873">
    <property type="component" value="Segment DNA A"/>
</dbReference>
<comment type="similarity">
    <text evidence="1 5">Belongs to the geminiviridae replication enhancer protein family.</text>
</comment>
<proteinExistence type="inferred from homology"/>
<evidence type="ECO:0000313" key="7">
    <source>
        <dbReference type="Proteomes" id="UP000232873"/>
    </source>
</evidence>
<dbReference type="GO" id="GO:0016032">
    <property type="term" value="P:viral process"/>
    <property type="evidence" value="ECO:0007669"/>
    <property type="project" value="InterPro"/>
</dbReference>
<comment type="function">
    <text evidence="3">Increases viral DNA accumulation. Enhances infectivity and symptom expression.</text>
</comment>
<dbReference type="InterPro" id="IPR000657">
    <property type="entry name" value="Gemini_AL3"/>
</dbReference>
<accession>E7BMA7</accession>
<dbReference type="EMBL" id="GU076454">
    <property type="protein sequence ID" value="ADG37311.1"/>
    <property type="molecule type" value="Genomic_DNA"/>
</dbReference>
<keyword evidence="2 5" id="KW-0945">Host-virus interaction</keyword>
<protein>
    <recommendedName>
        <fullName evidence="5">Replication enhancer</fullName>
        <shortName evidence="5">REn</shortName>
    </recommendedName>
</protein>
<evidence type="ECO:0000256" key="2">
    <source>
        <dbReference type="ARBA" id="ARBA00022581"/>
    </source>
</evidence>
<sequence>MDSRTGELITAHQAQNGVFIWEIENPLYFKITDHYERPFLMNHDIISMQIRFNHNIRKELGIHKCFLNFRIWTTLRPQTGRFLRVFRYQVYKYLDNLGVISINNVIRAVDHVLYNVLENTINVIETHDIKYKFY</sequence>
<gene>
    <name evidence="6" type="primary">C3</name>
</gene>
<evidence type="ECO:0000256" key="4">
    <source>
        <dbReference type="ARBA" id="ARBA00025955"/>
    </source>
</evidence>
<evidence type="ECO:0000256" key="5">
    <source>
        <dbReference type="RuleBase" id="RU363029"/>
    </source>
</evidence>
<dbReference type="PRINTS" id="PR00231">
    <property type="entry name" value="GEMCOATAL3"/>
</dbReference>
<evidence type="ECO:0000256" key="3">
    <source>
        <dbReference type="ARBA" id="ARBA00025603"/>
    </source>
</evidence>
<organism evidence="6 7">
    <name type="scientific">Tomato yellow leaf curl virus-[Genaveh:Iran]</name>
    <dbReference type="NCBI Taxonomy" id="761705"/>
    <lineage>
        <taxon>Viruses</taxon>
        <taxon>Monodnaviria</taxon>
        <taxon>Shotokuvirae</taxon>
        <taxon>Cressdnaviricota</taxon>
        <taxon>Repensiviricetes</taxon>
        <taxon>Geplafuvirales</taxon>
        <taxon>Geminiviridae</taxon>
        <taxon>Begomovirus</taxon>
        <taxon>Begomovirus coheni</taxon>
        <taxon>Tomato yellow leaf curl virus</taxon>
    </lineage>
</organism>
<evidence type="ECO:0000256" key="1">
    <source>
        <dbReference type="ARBA" id="ARBA00009424"/>
    </source>
</evidence>
<reference evidence="6 7" key="1">
    <citation type="journal article" date="2010" name="PLoS Pathog.">
        <title>The spread of tomato yellow leaf curl virus from the Middle East to the world.</title>
        <authorList>
            <person name="Lefeuvre P."/>
            <person name="Martin D.P."/>
            <person name="Harkins G."/>
            <person name="Lemey P."/>
            <person name="Gray A.J."/>
            <person name="Meredith S."/>
            <person name="Lakay F."/>
            <person name="Monjane A."/>
            <person name="Lett J.M."/>
            <person name="Varsani A."/>
            <person name="Heydarnejad J."/>
        </authorList>
    </citation>
    <scope>NUCLEOTIDE SEQUENCE [LARGE SCALE GENOMIC DNA]</scope>
    <source>
        <strain evidence="6">TYLCV-Bou[IR:Ge29:06]</strain>
    </source>
</reference>